<feature type="non-terminal residue" evidence="1">
    <location>
        <position position="67"/>
    </location>
</feature>
<organism evidence="1 2">
    <name type="scientific">Stegodyphus mimosarum</name>
    <name type="common">African social velvet spider</name>
    <dbReference type="NCBI Taxonomy" id="407821"/>
    <lineage>
        <taxon>Eukaryota</taxon>
        <taxon>Metazoa</taxon>
        <taxon>Ecdysozoa</taxon>
        <taxon>Arthropoda</taxon>
        <taxon>Chelicerata</taxon>
        <taxon>Arachnida</taxon>
        <taxon>Araneae</taxon>
        <taxon>Araneomorphae</taxon>
        <taxon>Entelegynae</taxon>
        <taxon>Eresoidea</taxon>
        <taxon>Eresidae</taxon>
        <taxon>Stegodyphus</taxon>
    </lineage>
</organism>
<protein>
    <submittedName>
        <fullName evidence="1">Uncharacterized protein</fullName>
    </submittedName>
</protein>
<name>A0A087ULN0_STEMI</name>
<sequence length="67" mass="7579">MNAFVDFRGSGIFERQNFHFKNTNEHGNVKALYCASETTPNFSQTSLKLTMKPVPEVKADPLPHTHT</sequence>
<gene>
    <name evidence="1" type="ORF">X975_06656</name>
</gene>
<dbReference type="Proteomes" id="UP000054359">
    <property type="component" value="Unassembled WGS sequence"/>
</dbReference>
<reference evidence="1 2" key="1">
    <citation type="submission" date="2013-11" db="EMBL/GenBank/DDBJ databases">
        <title>Genome sequencing of Stegodyphus mimosarum.</title>
        <authorList>
            <person name="Bechsgaard J."/>
        </authorList>
    </citation>
    <scope>NUCLEOTIDE SEQUENCE [LARGE SCALE GENOMIC DNA]</scope>
</reference>
<proteinExistence type="predicted"/>
<evidence type="ECO:0000313" key="1">
    <source>
        <dbReference type="EMBL" id="KFM78269.1"/>
    </source>
</evidence>
<dbReference type="AlphaFoldDB" id="A0A087ULN0"/>
<evidence type="ECO:0000313" key="2">
    <source>
        <dbReference type="Proteomes" id="UP000054359"/>
    </source>
</evidence>
<keyword evidence="2" id="KW-1185">Reference proteome</keyword>
<dbReference type="EMBL" id="KK120429">
    <property type="protein sequence ID" value="KFM78269.1"/>
    <property type="molecule type" value="Genomic_DNA"/>
</dbReference>
<accession>A0A087ULN0</accession>